<gene>
    <name evidence="1" type="ORF">HPBE_LOCUS19393</name>
</gene>
<organism evidence="2 3">
    <name type="scientific">Heligmosomoides polygyrus</name>
    <name type="common">Parasitic roundworm</name>
    <dbReference type="NCBI Taxonomy" id="6339"/>
    <lineage>
        <taxon>Eukaryota</taxon>
        <taxon>Metazoa</taxon>
        <taxon>Ecdysozoa</taxon>
        <taxon>Nematoda</taxon>
        <taxon>Chromadorea</taxon>
        <taxon>Rhabditida</taxon>
        <taxon>Rhabditina</taxon>
        <taxon>Rhabditomorpha</taxon>
        <taxon>Strongyloidea</taxon>
        <taxon>Heligmosomidae</taxon>
        <taxon>Heligmosomoides</taxon>
    </lineage>
</organism>
<dbReference type="AlphaFoldDB" id="A0A183GBD0"/>
<evidence type="ECO:0000313" key="3">
    <source>
        <dbReference type="WBParaSite" id="HPBE_0001939401-mRNA-1"/>
    </source>
</evidence>
<accession>A0A3P8ESN4</accession>
<sequence length="39" mass="4163">MTSFVPVPLHLIAISDASIQKSTLSSRIAPVVQIRAVTD</sequence>
<accession>A0A183GBD0</accession>
<dbReference type="EMBL" id="UZAH01031323">
    <property type="protein sequence ID" value="VDP14969.1"/>
    <property type="molecule type" value="Genomic_DNA"/>
</dbReference>
<keyword evidence="2" id="KW-1185">Reference proteome</keyword>
<evidence type="ECO:0000313" key="1">
    <source>
        <dbReference type="EMBL" id="VDP14969.1"/>
    </source>
</evidence>
<name>A0A183GBD0_HELPZ</name>
<proteinExistence type="predicted"/>
<evidence type="ECO:0000313" key="2">
    <source>
        <dbReference type="Proteomes" id="UP000050761"/>
    </source>
</evidence>
<reference evidence="3" key="2">
    <citation type="submission" date="2019-09" db="UniProtKB">
        <authorList>
            <consortium name="WormBaseParasite"/>
        </authorList>
    </citation>
    <scope>IDENTIFICATION</scope>
</reference>
<dbReference type="WBParaSite" id="HPBE_0001939401-mRNA-1">
    <property type="protein sequence ID" value="HPBE_0001939401-mRNA-1"/>
    <property type="gene ID" value="HPBE_0001939401"/>
</dbReference>
<protein>
    <submittedName>
        <fullName evidence="1 3">Uncharacterized protein</fullName>
    </submittedName>
</protein>
<reference evidence="1 2" key="1">
    <citation type="submission" date="2018-11" db="EMBL/GenBank/DDBJ databases">
        <authorList>
            <consortium name="Pathogen Informatics"/>
        </authorList>
    </citation>
    <scope>NUCLEOTIDE SEQUENCE [LARGE SCALE GENOMIC DNA]</scope>
</reference>
<dbReference type="Proteomes" id="UP000050761">
    <property type="component" value="Unassembled WGS sequence"/>
</dbReference>